<sequence>MRIFAFVLLCFASLYGADSNVAGIEFSQKQDSVEVLLYLESSYENSPRLTEQDGYKGVIFPNLQAKSKNQSLKNSFISEVQVFNIQNDLYVIGVGDVRVIGVNVSKSSNAIKVVLNKVEAPKSELDTLLQTPQTIHKIPSLEIESSQNTQAPTAQIQPSQNTSSQVADSQNPLAFKTDMGIDTWRYVAVLLVMAALVLVLFYVKRYVVAKGGNKAGSNRAGAKRSFGGYFSSFAQKQEVFDPTKIEVVSQKNLDSKHRILTIESNGYRYLILIGATSTTLIDRYPIPQSISTAEQLHFDDQFAKLLEQKQERLSKYLHNSQYPNDERD</sequence>
<evidence type="ECO:0008006" key="10">
    <source>
        <dbReference type="Google" id="ProtNLM"/>
    </source>
</evidence>
<evidence type="ECO:0000313" key="9">
    <source>
        <dbReference type="Proteomes" id="UP000255103"/>
    </source>
</evidence>
<dbReference type="Proteomes" id="UP000255103">
    <property type="component" value="Unassembled WGS sequence"/>
</dbReference>
<dbReference type="RefSeq" id="WP_258864699.1">
    <property type="nucleotide sequence ID" value="NZ_UGHX01000001.1"/>
</dbReference>
<dbReference type="Pfam" id="PF04347">
    <property type="entry name" value="FliO"/>
    <property type="match status" value="1"/>
</dbReference>
<evidence type="ECO:0000256" key="3">
    <source>
        <dbReference type="ARBA" id="ARBA00022692"/>
    </source>
</evidence>
<keyword evidence="2" id="KW-1003">Cell membrane</keyword>
<proteinExistence type="predicted"/>
<name>A0A377JR88_9HELI</name>
<dbReference type="InterPro" id="IPR022781">
    <property type="entry name" value="Flagellar_biosynth_FliO"/>
</dbReference>
<evidence type="ECO:0000256" key="7">
    <source>
        <dbReference type="SAM" id="Phobius"/>
    </source>
</evidence>
<dbReference type="AlphaFoldDB" id="A0A377JR88"/>
<evidence type="ECO:0000256" key="2">
    <source>
        <dbReference type="ARBA" id="ARBA00022475"/>
    </source>
</evidence>
<evidence type="ECO:0000313" key="8">
    <source>
        <dbReference type="EMBL" id="STP10489.1"/>
    </source>
</evidence>
<keyword evidence="5 7" id="KW-0472">Membrane</keyword>
<keyword evidence="4 7" id="KW-1133">Transmembrane helix</keyword>
<dbReference type="EMBL" id="UGHX01000001">
    <property type="protein sequence ID" value="STP10489.1"/>
    <property type="molecule type" value="Genomic_DNA"/>
</dbReference>
<reference evidence="8 9" key="1">
    <citation type="submission" date="2018-06" db="EMBL/GenBank/DDBJ databases">
        <authorList>
            <consortium name="Pathogen Informatics"/>
            <person name="Doyle S."/>
        </authorList>
    </citation>
    <scope>NUCLEOTIDE SEQUENCE [LARGE SCALE GENOMIC DNA]</scope>
    <source>
        <strain evidence="8 9">NCTC12219</strain>
    </source>
</reference>
<gene>
    <name evidence="8" type="ORF">NCTC12219_00350</name>
</gene>
<keyword evidence="3 7" id="KW-0812">Transmembrane</keyword>
<organism evidence="8 9">
    <name type="scientific">Helicobacter cinaedi</name>
    <dbReference type="NCBI Taxonomy" id="213"/>
    <lineage>
        <taxon>Bacteria</taxon>
        <taxon>Pseudomonadati</taxon>
        <taxon>Campylobacterota</taxon>
        <taxon>Epsilonproteobacteria</taxon>
        <taxon>Campylobacterales</taxon>
        <taxon>Helicobacteraceae</taxon>
        <taxon>Helicobacter</taxon>
    </lineage>
</organism>
<protein>
    <recommendedName>
        <fullName evidence="10">Flagellar biosynthetic protein FliO</fullName>
    </recommendedName>
</protein>
<feature type="transmembrane region" description="Helical" evidence="7">
    <location>
        <begin position="184"/>
        <end position="203"/>
    </location>
</feature>
<dbReference type="GO" id="GO:0044781">
    <property type="term" value="P:bacterial-type flagellum organization"/>
    <property type="evidence" value="ECO:0007669"/>
    <property type="project" value="InterPro"/>
</dbReference>
<feature type="region of interest" description="Disordered" evidence="6">
    <location>
        <begin position="147"/>
        <end position="168"/>
    </location>
</feature>
<dbReference type="GO" id="GO:0016020">
    <property type="term" value="C:membrane"/>
    <property type="evidence" value="ECO:0007669"/>
    <property type="project" value="InterPro"/>
</dbReference>
<evidence type="ECO:0000256" key="1">
    <source>
        <dbReference type="ARBA" id="ARBA00004236"/>
    </source>
</evidence>
<evidence type="ECO:0000256" key="4">
    <source>
        <dbReference type="ARBA" id="ARBA00022989"/>
    </source>
</evidence>
<evidence type="ECO:0000256" key="5">
    <source>
        <dbReference type="ARBA" id="ARBA00023136"/>
    </source>
</evidence>
<accession>A0A377JR88</accession>
<comment type="subcellular location">
    <subcellularLocation>
        <location evidence="1">Cell membrane</location>
    </subcellularLocation>
</comment>
<evidence type="ECO:0000256" key="6">
    <source>
        <dbReference type="SAM" id="MobiDB-lite"/>
    </source>
</evidence>